<dbReference type="EMBL" id="CAXLJM020000164">
    <property type="protein sequence ID" value="CAL8147087.1"/>
    <property type="molecule type" value="Genomic_DNA"/>
</dbReference>
<accession>A0ABP1S8M4</accession>
<dbReference type="Pfam" id="PF00400">
    <property type="entry name" value="WD40"/>
    <property type="match status" value="1"/>
</dbReference>
<evidence type="ECO:0000313" key="8">
    <source>
        <dbReference type="Proteomes" id="UP001642540"/>
    </source>
</evidence>
<dbReference type="InterPro" id="IPR001680">
    <property type="entry name" value="WD40_rpt"/>
</dbReference>
<keyword evidence="4" id="KW-0539">Nucleus</keyword>
<feature type="compositionally biased region" description="Acidic residues" evidence="6">
    <location>
        <begin position="347"/>
        <end position="358"/>
    </location>
</feature>
<reference evidence="7 8" key="1">
    <citation type="submission" date="2024-08" db="EMBL/GenBank/DDBJ databases">
        <authorList>
            <person name="Cucini C."/>
            <person name="Frati F."/>
        </authorList>
    </citation>
    <scope>NUCLEOTIDE SEQUENCE [LARGE SCALE GENOMIC DNA]</scope>
</reference>
<gene>
    <name evidence="7" type="ORF">ODALV1_LOCUS31031</name>
</gene>
<comment type="caution">
    <text evidence="7">The sequence shown here is derived from an EMBL/GenBank/DDBJ whole genome shotgun (WGS) entry which is preliminary data.</text>
</comment>
<dbReference type="SUPFAM" id="SSF50978">
    <property type="entry name" value="WD40 repeat-like"/>
    <property type="match status" value="1"/>
</dbReference>
<comment type="subcellular location">
    <subcellularLocation>
        <location evidence="1">Nucleus</location>
    </subcellularLocation>
</comment>
<evidence type="ECO:0000256" key="4">
    <source>
        <dbReference type="ARBA" id="ARBA00023242"/>
    </source>
</evidence>
<dbReference type="Gene3D" id="2.130.10.10">
    <property type="entry name" value="YVTN repeat-like/Quinoprotein amine dehydrogenase"/>
    <property type="match status" value="1"/>
</dbReference>
<dbReference type="PANTHER" id="PTHR44040">
    <property type="entry name" value="RETINOBLASTOMA-BINDING PROTEIN 5"/>
    <property type="match status" value="1"/>
</dbReference>
<evidence type="ECO:0000256" key="5">
    <source>
        <dbReference type="PROSITE-ProRule" id="PRU00221"/>
    </source>
</evidence>
<feature type="compositionally biased region" description="Basic residues" evidence="6">
    <location>
        <begin position="431"/>
        <end position="444"/>
    </location>
</feature>
<keyword evidence="3" id="KW-0677">Repeat</keyword>
<feature type="region of interest" description="Disordered" evidence="6">
    <location>
        <begin position="347"/>
        <end position="370"/>
    </location>
</feature>
<dbReference type="PROSITE" id="PS50294">
    <property type="entry name" value="WD_REPEATS_REGION"/>
    <property type="match status" value="1"/>
</dbReference>
<dbReference type="Proteomes" id="UP001642540">
    <property type="component" value="Unassembled WGS sequence"/>
</dbReference>
<proteinExistence type="predicted"/>
<dbReference type="PROSITE" id="PS50082">
    <property type="entry name" value="WD_REPEATS_2"/>
    <property type="match status" value="1"/>
</dbReference>
<feature type="repeat" description="WD" evidence="5">
    <location>
        <begin position="63"/>
        <end position="104"/>
    </location>
</feature>
<evidence type="ECO:0000256" key="2">
    <source>
        <dbReference type="ARBA" id="ARBA00022574"/>
    </source>
</evidence>
<evidence type="ECO:0000256" key="1">
    <source>
        <dbReference type="ARBA" id="ARBA00004123"/>
    </source>
</evidence>
<keyword evidence="8" id="KW-1185">Reference proteome</keyword>
<name>A0ABP1S8M4_9HEXA</name>
<protein>
    <recommendedName>
        <fullName evidence="9">Retinoblastoma-binding protein 5</fullName>
    </recommendedName>
</protein>
<dbReference type="SMART" id="SM00320">
    <property type="entry name" value="WD40"/>
    <property type="match status" value="6"/>
</dbReference>
<dbReference type="PANTHER" id="PTHR44040:SF1">
    <property type="entry name" value="RETINOBLASTOMA-BINDING PROTEIN 5"/>
    <property type="match status" value="1"/>
</dbReference>
<dbReference type="InterPro" id="IPR036322">
    <property type="entry name" value="WD40_repeat_dom_sf"/>
</dbReference>
<dbReference type="InterPro" id="IPR037850">
    <property type="entry name" value="RBBP5/Swd1"/>
</dbReference>
<feature type="compositionally biased region" description="Basic and acidic residues" evidence="6">
    <location>
        <begin position="359"/>
        <end position="368"/>
    </location>
</feature>
<dbReference type="InterPro" id="IPR015943">
    <property type="entry name" value="WD40/YVTN_repeat-like_dom_sf"/>
</dbReference>
<evidence type="ECO:0000256" key="3">
    <source>
        <dbReference type="ARBA" id="ARBA00022737"/>
    </source>
</evidence>
<keyword evidence="2 5" id="KW-0853">WD repeat</keyword>
<feature type="region of interest" description="Disordered" evidence="6">
    <location>
        <begin position="424"/>
        <end position="444"/>
    </location>
</feature>
<evidence type="ECO:0000256" key="6">
    <source>
        <dbReference type="SAM" id="MobiDB-lite"/>
    </source>
</evidence>
<sequence length="444" mass="49624">MNLELLKESFCENYPEVPDGVIDSVSLAGTIQFNKFGTLLAVGCIDGRLIFWDFMTRCMVKIIVAHVHPIQSLSWSRNGHKILTSSTDHTVKIYDVVSGDCEYVYRFPSAVLRAQFHPRNPKILLVNPFGHAAVLVNTDGNHKIPIPLEDERDFNIVTSFDRRGDHVYTGNSKGKISIYSVPDFFLVASFKTGGGLCSAAVKSVEFAPRGDCFLLNSADRIIRVYKCEDVLRAGIEGNPEPISKIQDLVGKTAWKKCCFSGDGEYVCAASAKQHQLKIWDKGMGNLVKIFHGNKGVQLIDVVWHPLRPIVASISGGVVSIWAQRAVENWSAFQPNFKELDENVEYEEKESEFDVEDEDKEKFERKKEDAVDDDELEVDVTTCEPIGGYVCSDDEEGDEKDYLMFIPIAPDVIPDVDENLVAKQEAAAGTKGHQRRKKSSKCVHK</sequence>
<evidence type="ECO:0000313" key="7">
    <source>
        <dbReference type="EMBL" id="CAL8147087.1"/>
    </source>
</evidence>
<organism evidence="7 8">
    <name type="scientific">Orchesella dallaii</name>
    <dbReference type="NCBI Taxonomy" id="48710"/>
    <lineage>
        <taxon>Eukaryota</taxon>
        <taxon>Metazoa</taxon>
        <taxon>Ecdysozoa</taxon>
        <taxon>Arthropoda</taxon>
        <taxon>Hexapoda</taxon>
        <taxon>Collembola</taxon>
        <taxon>Entomobryomorpha</taxon>
        <taxon>Entomobryoidea</taxon>
        <taxon>Orchesellidae</taxon>
        <taxon>Orchesellinae</taxon>
        <taxon>Orchesella</taxon>
    </lineage>
</organism>
<evidence type="ECO:0008006" key="9">
    <source>
        <dbReference type="Google" id="ProtNLM"/>
    </source>
</evidence>